<evidence type="ECO:0000313" key="12">
    <source>
        <dbReference type="Proteomes" id="UP000471242"/>
    </source>
</evidence>
<dbReference type="EMBL" id="MCBA01000211">
    <property type="protein sequence ID" value="RGP82000.1"/>
    <property type="molecule type" value="Genomic_DNA"/>
</dbReference>
<evidence type="ECO:0000313" key="7">
    <source>
        <dbReference type="Proteomes" id="UP000266701"/>
    </source>
</evidence>
<dbReference type="Proteomes" id="UP000323225">
    <property type="component" value="Unassembled WGS sequence"/>
</dbReference>
<dbReference type="EMBL" id="VUAA01000020">
    <property type="protein sequence ID" value="KAA1253524.1"/>
    <property type="molecule type" value="Genomic_DNA"/>
</dbReference>
<evidence type="ECO:0000313" key="2">
    <source>
        <dbReference type="EMBL" id="MVD25012.1"/>
    </source>
</evidence>
<comment type="caution">
    <text evidence="3">The sequence shown here is derived from an EMBL/GenBank/DDBJ whole genome shotgun (WGS) entry which is preliminary data.</text>
</comment>
<evidence type="ECO:0000313" key="1">
    <source>
        <dbReference type="EMBL" id="KAA1253524.1"/>
    </source>
</evidence>
<dbReference type="AlphaFoldDB" id="A0A1E4UR13"/>
<evidence type="ECO:0000313" key="9">
    <source>
        <dbReference type="Proteomes" id="UP000323225"/>
    </source>
</evidence>
<gene>
    <name evidence="3" type="ORF">BC353_18255</name>
    <name evidence="2" type="ORF">D6U24_16825</name>
    <name evidence="1" type="ORF">F0M16_16800</name>
    <name evidence="4" type="ORF">FLM02_01740</name>
    <name evidence="6" type="ORF">FXE67_00900</name>
    <name evidence="5" type="ORF">FXF03_02990</name>
</gene>
<dbReference type="Proteomes" id="UP000323583">
    <property type="component" value="Unassembled WGS sequence"/>
</dbReference>
<reference evidence="1 9" key="5">
    <citation type="submission" date="2019-09" db="EMBL/GenBank/DDBJ databases">
        <authorList>
            <person name="Kritzky A."/>
            <person name="Schelkanova E.Y."/>
            <person name="Alkhova Z.V."/>
            <person name="Smirnova N.I."/>
        </authorList>
    </citation>
    <scope>NUCLEOTIDE SEQUENCE [LARGE SCALE GENOMIC DNA]</scope>
    <source>
        <strain evidence="1 9">M1526</strain>
    </source>
</reference>
<dbReference type="EMBL" id="VSGZ01000005">
    <property type="protein sequence ID" value="TXY94363.1"/>
    <property type="molecule type" value="Genomic_DNA"/>
</dbReference>
<reference evidence="3 7" key="1">
    <citation type="journal article" date="2017" name="Emerg. Infect. Dis.">
        <title>Carbapenemase VCC-1-Producing Vibrio cholerae in Coastal Waters of Germany.</title>
        <authorList>
            <person name="Hammerl J.A."/>
            <person name="Jackel C."/>
            <person name="Bortolaia V."/>
            <person name="Schwartz K."/>
            <person name="Bier N."/>
            <person name="Hendriksen R.S."/>
            <person name="Guerra B."/>
            <person name="Strauch E."/>
        </authorList>
    </citation>
    <scope>NUCLEOTIDE SEQUENCE [LARGE SCALE GENOMIC DNA]</scope>
    <source>
        <strain evidence="3 7">VN-2825</strain>
    </source>
</reference>
<reference evidence="2 12" key="2">
    <citation type="submission" date="2018-09" db="EMBL/GenBank/DDBJ databases">
        <title>Genomic epidemiology reveals two lineages of Vibrio cholerae that can cause global cholera epidemics despite absence of cholera toxin gene.</title>
        <authorList>
            <person name="Wang H."/>
            <person name="Zen W."/>
            <person name="Yu H."/>
            <person name="Zhang W."/>
            <person name="Pan J."/>
            <person name="Yang C."/>
            <person name="Cui Y."/>
        </authorList>
    </citation>
    <scope>NUCLEOTIDE SEQUENCE [LARGE SCALE GENOMIC DNA]</scope>
    <source>
        <strain evidence="2 12">00-1_S85</strain>
    </source>
</reference>
<name>A0A1E4UR13_VIBCL</name>
<organism evidence="3 7">
    <name type="scientific">Vibrio cholerae</name>
    <dbReference type="NCBI Taxonomy" id="666"/>
    <lineage>
        <taxon>Bacteria</taxon>
        <taxon>Pseudomonadati</taxon>
        <taxon>Pseudomonadota</taxon>
        <taxon>Gammaproteobacteria</taxon>
        <taxon>Vibrionales</taxon>
        <taxon>Vibrionaceae</taxon>
        <taxon>Vibrio</taxon>
    </lineage>
</organism>
<protein>
    <submittedName>
        <fullName evidence="3">Uncharacterized protein</fullName>
    </submittedName>
</protein>
<dbReference type="EMBL" id="VSIJ01000007">
    <property type="protein sequence ID" value="TXX67078.1"/>
    <property type="molecule type" value="Genomic_DNA"/>
</dbReference>
<dbReference type="Proteomes" id="UP000319979">
    <property type="component" value="Unassembled WGS sequence"/>
</dbReference>
<reference evidence="4 8" key="4">
    <citation type="submission" date="2019-07" db="EMBL/GenBank/DDBJ databases">
        <title>Phenotypic and genotypic antimicrobial resistance traits of Vibrio cholerae non-O1/non-O139 isolated from a large Austrian lake frequently associated with cases of infection.</title>
        <authorList>
            <person name="Lepuschitz S."/>
            <person name="Baron S."/>
            <person name="Larvor E."/>
            <person name="Granier S."/>
            <person name="Pretzer C."/>
            <person name="Mach R.L."/>
            <person name="Farnleitner A.H."/>
            <person name="Ruppitsch W."/>
            <person name="Pleininger S."/>
            <person name="Indra A."/>
            <person name="Kirschner A.K.T."/>
        </authorList>
    </citation>
    <scope>NUCLEOTIDE SEQUENCE [LARGE SCALE GENOMIC DNA]</scope>
    <source>
        <strain evidence="4 8">A12JL36W90</strain>
    </source>
</reference>
<evidence type="ECO:0000313" key="6">
    <source>
        <dbReference type="EMBL" id="TXY94363.1"/>
    </source>
</evidence>
<evidence type="ECO:0000313" key="10">
    <source>
        <dbReference type="Proteomes" id="UP000323583"/>
    </source>
</evidence>
<sequence length="31" mass="3584">MAIFLSQRSQFDGDGLGDDYNNYRTCYSAFK</sequence>
<dbReference type="EMBL" id="VIOS01000006">
    <property type="protein sequence ID" value="TQP17718.1"/>
    <property type="molecule type" value="Genomic_DNA"/>
</dbReference>
<dbReference type="EMBL" id="QZRB01000026">
    <property type="protein sequence ID" value="MVD25012.1"/>
    <property type="molecule type" value="Genomic_DNA"/>
</dbReference>
<proteinExistence type="predicted"/>
<accession>A0A1E4UR13</accession>
<reference evidence="10 11" key="3">
    <citation type="submission" date="2019-06" db="EMBL/GenBank/DDBJ databases">
        <title>Vibrio cholerae phylogeny based on whole-genome sequencing reveals genetic diversity and population strucutre.</title>
        <authorList>
            <person name="Zhiqiu Y."/>
            <person name="Bin L."/>
            <person name="Lingyan J."/>
        </authorList>
    </citation>
    <scope>NUCLEOTIDE SEQUENCE [LARGE SCALE GENOMIC DNA]</scope>
    <source>
        <strain evidence="6 10">N2768</strain>
        <strain evidence="5 11">N2814</strain>
    </source>
</reference>
<dbReference type="Proteomes" id="UP000323819">
    <property type="component" value="Unassembled WGS sequence"/>
</dbReference>
<evidence type="ECO:0000313" key="4">
    <source>
        <dbReference type="EMBL" id="TQP17718.1"/>
    </source>
</evidence>
<evidence type="ECO:0000313" key="8">
    <source>
        <dbReference type="Proteomes" id="UP000319979"/>
    </source>
</evidence>
<dbReference type="Proteomes" id="UP000266701">
    <property type="component" value="Unassembled WGS sequence"/>
</dbReference>
<evidence type="ECO:0000313" key="11">
    <source>
        <dbReference type="Proteomes" id="UP000323819"/>
    </source>
</evidence>
<evidence type="ECO:0000313" key="5">
    <source>
        <dbReference type="EMBL" id="TXX67078.1"/>
    </source>
</evidence>
<dbReference type="Proteomes" id="UP000471242">
    <property type="component" value="Unassembled WGS sequence"/>
</dbReference>
<evidence type="ECO:0000313" key="3">
    <source>
        <dbReference type="EMBL" id="RGP82000.1"/>
    </source>
</evidence>